<gene>
    <name evidence="1" type="ORF">YC6258_00032</name>
</gene>
<reference evidence="1 2" key="1">
    <citation type="submission" date="2014-01" db="EMBL/GenBank/DDBJ databases">
        <title>Full genme sequencing of cellulolytic bacterium Gynuella sunshinyii YC6258T gen. nov., sp. nov.</title>
        <authorList>
            <person name="Khan H."/>
            <person name="Chung E.J."/>
            <person name="Chung Y.R."/>
        </authorList>
    </citation>
    <scope>NUCLEOTIDE SEQUENCE [LARGE SCALE GENOMIC DNA]</scope>
    <source>
        <strain evidence="1 2">YC6258</strain>
    </source>
</reference>
<evidence type="ECO:0000313" key="1">
    <source>
        <dbReference type="EMBL" id="AJQ92087.1"/>
    </source>
</evidence>
<dbReference type="HOGENOM" id="CLU_3234232_0_0_6"/>
<accession>A0A0C5VC47</accession>
<dbReference type="EMBL" id="CP007142">
    <property type="protein sequence ID" value="AJQ92087.1"/>
    <property type="molecule type" value="Genomic_DNA"/>
</dbReference>
<protein>
    <submittedName>
        <fullName evidence="1">Uncharacterized protein</fullName>
    </submittedName>
</protein>
<dbReference type="KEGG" id="gsn:YC6258_00032"/>
<keyword evidence="2" id="KW-1185">Reference proteome</keyword>
<name>A0A0C5VC47_9GAMM</name>
<dbReference type="Proteomes" id="UP000032266">
    <property type="component" value="Chromosome"/>
</dbReference>
<organism evidence="1 2">
    <name type="scientific">Gynuella sunshinyii YC6258</name>
    <dbReference type="NCBI Taxonomy" id="1445510"/>
    <lineage>
        <taxon>Bacteria</taxon>
        <taxon>Pseudomonadati</taxon>
        <taxon>Pseudomonadota</taxon>
        <taxon>Gammaproteobacteria</taxon>
        <taxon>Oceanospirillales</taxon>
        <taxon>Saccharospirillaceae</taxon>
        <taxon>Gynuella</taxon>
    </lineage>
</organism>
<dbReference type="AlphaFoldDB" id="A0A0C5VC47"/>
<sequence length="43" mass="5116">MFSWQPPSGYHNNEWLSLVSIFMINLRMIDTALEMHLFCLDLT</sequence>
<evidence type="ECO:0000313" key="2">
    <source>
        <dbReference type="Proteomes" id="UP000032266"/>
    </source>
</evidence>
<proteinExistence type="predicted"/>